<feature type="compositionally biased region" description="Polar residues" evidence="12">
    <location>
        <begin position="17"/>
        <end position="42"/>
    </location>
</feature>
<feature type="compositionally biased region" description="Polar residues" evidence="12">
    <location>
        <begin position="96"/>
        <end position="106"/>
    </location>
</feature>
<feature type="compositionally biased region" description="Polar residues" evidence="12">
    <location>
        <begin position="75"/>
        <end position="88"/>
    </location>
</feature>
<accession>A0A8H8S8F1</accession>
<feature type="compositionally biased region" description="Basic and acidic residues" evidence="12">
    <location>
        <begin position="1"/>
        <end position="11"/>
    </location>
</feature>
<feature type="compositionally biased region" description="Polar residues" evidence="12">
    <location>
        <begin position="255"/>
        <end position="269"/>
    </location>
</feature>
<evidence type="ECO:0000256" key="8">
    <source>
        <dbReference type="ARBA" id="ARBA00023015"/>
    </source>
</evidence>
<dbReference type="PROSITE" id="PS50157">
    <property type="entry name" value="ZINC_FINGER_C2H2_2"/>
    <property type="match status" value="2"/>
</dbReference>
<proteinExistence type="predicted"/>
<dbReference type="FunFam" id="3.30.160.60:FF:000239">
    <property type="entry name" value="C2H2 type zinc finger protein"/>
    <property type="match status" value="1"/>
</dbReference>
<keyword evidence="6 11" id="KW-0863">Zinc-finger</keyword>
<name>A0A8H8S8F1_9HELO</name>
<dbReference type="SUPFAM" id="SSF57667">
    <property type="entry name" value="beta-beta-alpha zinc fingers"/>
    <property type="match status" value="1"/>
</dbReference>
<dbReference type="FunFam" id="3.30.160.60:FF:000181">
    <property type="entry name" value="C2H2 type zinc finger protein"/>
    <property type="match status" value="1"/>
</dbReference>
<evidence type="ECO:0000256" key="12">
    <source>
        <dbReference type="SAM" id="MobiDB-lite"/>
    </source>
</evidence>
<dbReference type="OrthoDB" id="8117402at2759"/>
<evidence type="ECO:0000256" key="2">
    <source>
        <dbReference type="ARBA" id="ARBA00004496"/>
    </source>
</evidence>
<feature type="domain" description="C2H2-type" evidence="13">
    <location>
        <begin position="551"/>
        <end position="578"/>
    </location>
</feature>
<feature type="compositionally biased region" description="Gly residues" evidence="12">
    <location>
        <begin position="712"/>
        <end position="728"/>
    </location>
</feature>
<keyword evidence="3" id="KW-0963">Cytoplasm</keyword>
<keyword evidence="9" id="KW-0804">Transcription</keyword>
<reference evidence="14 15" key="1">
    <citation type="submission" date="2018-05" db="EMBL/GenBank/DDBJ databases">
        <title>Genome sequencing and assembly of the regulated plant pathogen Lachnellula willkommii and related sister species for the development of diagnostic species identification markers.</title>
        <authorList>
            <person name="Giroux E."/>
            <person name="Bilodeau G."/>
        </authorList>
    </citation>
    <scope>NUCLEOTIDE SEQUENCE [LARGE SCALE GENOMIC DNA]</scope>
    <source>
        <strain evidence="14 15">CBS 160.35</strain>
    </source>
</reference>
<keyword evidence="15" id="KW-1185">Reference proteome</keyword>
<evidence type="ECO:0000313" key="15">
    <source>
        <dbReference type="Proteomes" id="UP000443090"/>
    </source>
</evidence>
<evidence type="ECO:0000313" key="14">
    <source>
        <dbReference type="EMBL" id="TVY48950.1"/>
    </source>
</evidence>
<evidence type="ECO:0000256" key="3">
    <source>
        <dbReference type="ARBA" id="ARBA00022490"/>
    </source>
</evidence>
<evidence type="ECO:0000256" key="1">
    <source>
        <dbReference type="ARBA" id="ARBA00004123"/>
    </source>
</evidence>
<feature type="compositionally biased region" description="Polar residues" evidence="12">
    <location>
        <begin position="160"/>
        <end position="172"/>
    </location>
</feature>
<dbReference type="InterPro" id="IPR013087">
    <property type="entry name" value="Znf_C2H2_type"/>
</dbReference>
<dbReference type="GO" id="GO:0071277">
    <property type="term" value="P:cellular response to calcium ion"/>
    <property type="evidence" value="ECO:0007669"/>
    <property type="project" value="UniProtKB-ARBA"/>
</dbReference>
<keyword evidence="8" id="KW-0805">Transcription regulation</keyword>
<protein>
    <submittedName>
        <fullName evidence="14">C2H2 finger domain transcription factor</fullName>
    </submittedName>
</protein>
<feature type="region of interest" description="Disordered" evidence="12">
    <location>
        <begin position="1"/>
        <end position="55"/>
    </location>
</feature>
<feature type="compositionally biased region" description="Polar residues" evidence="12">
    <location>
        <begin position="468"/>
        <end position="490"/>
    </location>
</feature>
<dbReference type="Pfam" id="PF00096">
    <property type="entry name" value="zf-C2H2"/>
    <property type="match status" value="2"/>
</dbReference>
<evidence type="ECO:0000259" key="13">
    <source>
        <dbReference type="PROSITE" id="PS50157"/>
    </source>
</evidence>
<feature type="compositionally biased region" description="Polar residues" evidence="12">
    <location>
        <begin position="362"/>
        <end position="373"/>
    </location>
</feature>
<evidence type="ECO:0000256" key="5">
    <source>
        <dbReference type="ARBA" id="ARBA00022737"/>
    </source>
</evidence>
<dbReference type="SMART" id="SM00355">
    <property type="entry name" value="ZnF_C2H2"/>
    <property type="match status" value="2"/>
</dbReference>
<dbReference type="Gene3D" id="3.30.160.60">
    <property type="entry name" value="Classic Zinc Finger"/>
    <property type="match status" value="3"/>
</dbReference>
<dbReference type="AlphaFoldDB" id="A0A8H8S8F1"/>
<dbReference type="GO" id="GO:0001227">
    <property type="term" value="F:DNA-binding transcription repressor activity, RNA polymerase II-specific"/>
    <property type="evidence" value="ECO:0007669"/>
    <property type="project" value="TreeGrafter"/>
</dbReference>
<dbReference type="GO" id="GO:0005737">
    <property type="term" value="C:cytoplasm"/>
    <property type="evidence" value="ECO:0007669"/>
    <property type="project" value="UniProtKB-SubCell"/>
</dbReference>
<feature type="domain" description="C2H2-type" evidence="13">
    <location>
        <begin position="523"/>
        <end position="550"/>
    </location>
</feature>
<sequence>TATKDDMDQQRGRSPSAGHQQSHINQGHSPSPQPFQENTNSVGLGLALDHSTGNINSQFLDSNFTSNNHLSSYESDDFLNQQNPSFSQGGLGDSTYGPSQDFTPQFKQEDPSAQYGQPPQRSFTQELLSANLPSNFNEGDFSLFSTPTGQSEQFEQSFFMNDPSQTGASNVNPAELNMASPPSHTPTPPGLLQPDSRSPSAHQSPLFNQGQFQASPGHSRNVSLGPESAAFPQGQNQVEWGMMPPQFTTHRRSPSEYSDVSASSANHSPNLGHHDTFDSIEQHHSPMQNPQDASLYQEVLGIGTFSLSDNQAQHAASPGRGLSPAHSPAISPRLGPQQLPNVNQQNSFMLGMNNGFGQPQNMYGGQGQESFPQIQHGAGSVDMGQAQQMVPPEINVEFAPTSRQNSFEPPKPSFDQDALTPPDRGRRRRAVSDPYNSASSMSRPHTPSNILPGVGSELSARSDVHRSLSPNDRSGANSPSRRRQSTSSLPNRDYILGLADPEYQASTLDSGNAKRVQKHPATFQCTLCPKRFTRAYNLRSHLRTHTDERPFVCTVCGKAFARQHDRKRHEGLHSGEKKFVCKGELKQGGQWGCGRRFARADALGRHFRSEAGRICIKPLLDEEAIERQRVWQEQRMQHNMHSQQVPEQNFPMDASGNYTLPAALLAQYPALATLSWGEIPQGDVGIDDEASSGARSSFDASGSEYYDEGDDGGGYVSSGPGPQQGYGQGQMNEGYNGYSSDIGAR</sequence>
<keyword evidence="7" id="KW-0862">Zinc</keyword>
<comment type="subcellular location">
    <subcellularLocation>
        <location evidence="2">Cytoplasm</location>
    </subcellularLocation>
    <subcellularLocation>
        <location evidence="1">Nucleus</location>
    </subcellularLocation>
</comment>
<feature type="non-terminal residue" evidence="14">
    <location>
        <position position="1"/>
    </location>
</feature>
<keyword evidence="5" id="KW-0677">Repeat</keyword>
<feature type="region of interest" description="Disordered" evidence="12">
    <location>
        <begin position="160"/>
        <end position="289"/>
    </location>
</feature>
<feature type="region of interest" description="Disordered" evidence="12">
    <location>
        <begin position="75"/>
        <end position="119"/>
    </location>
</feature>
<feature type="region of interest" description="Disordered" evidence="12">
    <location>
        <begin position="401"/>
        <end position="492"/>
    </location>
</feature>
<dbReference type="PROSITE" id="PS00028">
    <property type="entry name" value="ZINC_FINGER_C2H2_1"/>
    <property type="match status" value="2"/>
</dbReference>
<dbReference type="FunFam" id="3.30.160.60:FF:000146">
    <property type="entry name" value="C2H2 type zinc finger protein"/>
    <property type="match status" value="1"/>
</dbReference>
<dbReference type="EMBL" id="QGMI01000026">
    <property type="protein sequence ID" value="TVY48950.1"/>
    <property type="molecule type" value="Genomic_DNA"/>
</dbReference>
<feature type="compositionally biased region" description="Polar residues" evidence="12">
    <location>
        <begin position="195"/>
        <end position="222"/>
    </location>
</feature>
<evidence type="ECO:0000256" key="4">
    <source>
        <dbReference type="ARBA" id="ARBA00022723"/>
    </source>
</evidence>
<feature type="region of interest" description="Disordered" evidence="12">
    <location>
        <begin position="685"/>
        <end position="745"/>
    </location>
</feature>
<dbReference type="PANTHER" id="PTHR24399">
    <property type="entry name" value="ZINC FINGER AND BTB DOMAIN-CONTAINING"/>
    <property type="match status" value="1"/>
</dbReference>
<evidence type="ECO:0000256" key="6">
    <source>
        <dbReference type="ARBA" id="ARBA00022771"/>
    </source>
</evidence>
<evidence type="ECO:0000256" key="11">
    <source>
        <dbReference type="PROSITE-ProRule" id="PRU00042"/>
    </source>
</evidence>
<organism evidence="14 15">
    <name type="scientific">Lachnellula occidentalis</name>
    <dbReference type="NCBI Taxonomy" id="215460"/>
    <lineage>
        <taxon>Eukaryota</taxon>
        <taxon>Fungi</taxon>
        <taxon>Dikarya</taxon>
        <taxon>Ascomycota</taxon>
        <taxon>Pezizomycotina</taxon>
        <taxon>Leotiomycetes</taxon>
        <taxon>Helotiales</taxon>
        <taxon>Lachnaceae</taxon>
        <taxon>Lachnellula</taxon>
    </lineage>
</organism>
<dbReference type="GO" id="GO:0045944">
    <property type="term" value="P:positive regulation of transcription by RNA polymerase II"/>
    <property type="evidence" value="ECO:0007669"/>
    <property type="project" value="UniProtKB-ARBA"/>
</dbReference>
<dbReference type="GO" id="GO:0000978">
    <property type="term" value="F:RNA polymerase II cis-regulatory region sequence-specific DNA binding"/>
    <property type="evidence" value="ECO:0007669"/>
    <property type="project" value="TreeGrafter"/>
</dbReference>
<dbReference type="GO" id="GO:0005654">
    <property type="term" value="C:nucleoplasm"/>
    <property type="evidence" value="ECO:0007669"/>
    <property type="project" value="TreeGrafter"/>
</dbReference>
<feature type="region of interest" description="Disordered" evidence="12">
    <location>
        <begin position="362"/>
        <end position="384"/>
    </location>
</feature>
<feature type="compositionally biased region" description="Polar residues" evidence="12">
    <location>
        <begin position="434"/>
        <end position="449"/>
    </location>
</feature>
<dbReference type="PANTHER" id="PTHR24399:SF23">
    <property type="entry name" value="C2H2-TYPE DOMAIN-CONTAINING PROTEIN"/>
    <property type="match status" value="1"/>
</dbReference>
<evidence type="ECO:0000256" key="10">
    <source>
        <dbReference type="ARBA" id="ARBA00023242"/>
    </source>
</evidence>
<feature type="region of interest" description="Disordered" evidence="12">
    <location>
        <begin position="310"/>
        <end position="338"/>
    </location>
</feature>
<keyword evidence="10" id="KW-0539">Nucleus</keyword>
<comment type="caution">
    <text evidence="14">The sequence shown here is derived from an EMBL/GenBank/DDBJ whole genome shotgun (WGS) entry which is preliminary data.</text>
</comment>
<evidence type="ECO:0000256" key="9">
    <source>
        <dbReference type="ARBA" id="ARBA00023163"/>
    </source>
</evidence>
<dbReference type="Proteomes" id="UP000443090">
    <property type="component" value="Unassembled WGS sequence"/>
</dbReference>
<feature type="compositionally biased region" description="Basic and acidic residues" evidence="12">
    <location>
        <begin position="272"/>
        <end position="284"/>
    </location>
</feature>
<gene>
    <name evidence="14" type="primary">crzA</name>
    <name evidence="14" type="ORF">LOCC1_G000737</name>
</gene>
<dbReference type="InterPro" id="IPR036236">
    <property type="entry name" value="Znf_C2H2_sf"/>
</dbReference>
<evidence type="ECO:0000256" key="7">
    <source>
        <dbReference type="ARBA" id="ARBA00022833"/>
    </source>
</evidence>
<dbReference type="GO" id="GO:0008270">
    <property type="term" value="F:zinc ion binding"/>
    <property type="evidence" value="ECO:0007669"/>
    <property type="project" value="UniProtKB-KW"/>
</dbReference>
<keyword evidence="4" id="KW-0479">Metal-binding</keyword>